<dbReference type="GO" id="GO:0046872">
    <property type="term" value="F:metal ion binding"/>
    <property type="evidence" value="ECO:0007669"/>
    <property type="project" value="UniProtKB-KW"/>
</dbReference>
<keyword evidence="4" id="KW-0408">Iron</keyword>
<gene>
    <name evidence="9" type="ORF">CEG18_08710</name>
</gene>
<evidence type="ECO:0000256" key="5">
    <source>
        <dbReference type="ARBA" id="ARBA00023014"/>
    </source>
</evidence>
<feature type="domain" description="Rieske" evidence="8">
    <location>
        <begin position="4"/>
        <end position="99"/>
    </location>
</feature>
<evidence type="ECO:0000313" key="9">
    <source>
        <dbReference type="EMBL" id="OWP50945.1"/>
    </source>
</evidence>
<protein>
    <submittedName>
        <fullName evidence="9">Rieske (2Fe-2S) protein</fullName>
    </submittedName>
</protein>
<keyword evidence="2" id="KW-0479">Metal-binding</keyword>
<keyword evidence="1" id="KW-0001">2Fe-2S</keyword>
<dbReference type="EMBL" id="NJBA01000003">
    <property type="protein sequence ID" value="OWP50945.1"/>
    <property type="molecule type" value="Genomic_DNA"/>
</dbReference>
<keyword evidence="3" id="KW-0058">Aromatic hydrocarbons catabolism</keyword>
<dbReference type="Proteomes" id="UP000198145">
    <property type="component" value="Unassembled WGS sequence"/>
</dbReference>
<evidence type="ECO:0000313" key="10">
    <source>
        <dbReference type="Proteomes" id="UP000198145"/>
    </source>
</evidence>
<dbReference type="STRING" id="46680.GCA_000807755_00487"/>
<dbReference type="InterPro" id="IPR036922">
    <property type="entry name" value="Rieske_2Fe-2S_sf"/>
</dbReference>
<accession>A0A246F9E0</accession>
<evidence type="ECO:0000259" key="8">
    <source>
        <dbReference type="PROSITE" id="PS51296"/>
    </source>
</evidence>
<dbReference type="CDD" id="cd03467">
    <property type="entry name" value="Rieske"/>
    <property type="match status" value="1"/>
</dbReference>
<dbReference type="PANTHER" id="PTHR21496:SF0">
    <property type="entry name" value="RIESKE DOMAIN-CONTAINING PROTEIN"/>
    <property type="match status" value="1"/>
</dbReference>
<proteinExistence type="inferred from homology"/>
<dbReference type="PROSITE" id="PS51296">
    <property type="entry name" value="RIESKE"/>
    <property type="match status" value="1"/>
</dbReference>
<dbReference type="RefSeq" id="WP_088417145.1">
    <property type="nucleotide sequence ID" value="NZ_NJBA01000003.1"/>
</dbReference>
<dbReference type="SUPFAM" id="SSF50022">
    <property type="entry name" value="ISP domain"/>
    <property type="match status" value="1"/>
</dbReference>
<comment type="similarity">
    <text evidence="7">Belongs to the bacterial ring-hydroxylating dioxygenase ferredoxin component family.</text>
</comment>
<evidence type="ECO:0000256" key="3">
    <source>
        <dbReference type="ARBA" id="ARBA00022797"/>
    </source>
</evidence>
<evidence type="ECO:0000256" key="7">
    <source>
        <dbReference type="ARBA" id="ARBA00038001"/>
    </source>
</evidence>
<dbReference type="Pfam" id="PF00355">
    <property type="entry name" value="Rieske"/>
    <property type="match status" value="1"/>
</dbReference>
<dbReference type="Gene3D" id="2.102.10.10">
    <property type="entry name" value="Rieske [2Fe-2S] iron-sulphur domain"/>
    <property type="match status" value="1"/>
</dbReference>
<dbReference type="InterPro" id="IPR017941">
    <property type="entry name" value="Rieske_2Fe-2S"/>
</dbReference>
<keyword evidence="5" id="KW-0411">Iron-sulfur</keyword>
<sequence length="108" mass="11585">MSCSIHIPAERLPARGGRSLIHHEQGLILLLDIDGELHAIDDSCPHAGASLFSGRLEGRWLQCPAHGLRFDLGTGCPAGIKGFGLRRHGIFWIGGECHVVLADQEATA</sequence>
<dbReference type="GO" id="GO:0051537">
    <property type="term" value="F:2 iron, 2 sulfur cluster binding"/>
    <property type="evidence" value="ECO:0007669"/>
    <property type="project" value="UniProtKB-KW"/>
</dbReference>
<dbReference type="AlphaFoldDB" id="A0A246F9E0"/>
<comment type="caution">
    <text evidence="9">The sequence shown here is derived from an EMBL/GenBank/DDBJ whole genome shotgun (WGS) entry which is preliminary data.</text>
</comment>
<name>A0A246F9E0_PSENT</name>
<evidence type="ECO:0000256" key="4">
    <source>
        <dbReference type="ARBA" id="ARBA00023004"/>
    </source>
</evidence>
<evidence type="ECO:0000256" key="1">
    <source>
        <dbReference type="ARBA" id="ARBA00022714"/>
    </source>
</evidence>
<evidence type="ECO:0000256" key="6">
    <source>
        <dbReference type="ARBA" id="ARBA00034078"/>
    </source>
</evidence>
<organism evidence="9 10">
    <name type="scientific">Pseudomonas nitroreducens</name>
    <dbReference type="NCBI Taxonomy" id="46680"/>
    <lineage>
        <taxon>Bacteria</taxon>
        <taxon>Pseudomonadati</taxon>
        <taxon>Pseudomonadota</taxon>
        <taxon>Gammaproteobacteria</taxon>
        <taxon>Pseudomonadales</taxon>
        <taxon>Pseudomonadaceae</taxon>
        <taxon>Pseudomonas</taxon>
    </lineage>
</organism>
<comment type="cofactor">
    <cofactor evidence="6">
        <name>[2Fe-2S] cluster</name>
        <dbReference type="ChEBI" id="CHEBI:190135"/>
    </cofactor>
</comment>
<evidence type="ECO:0000256" key="2">
    <source>
        <dbReference type="ARBA" id="ARBA00022723"/>
    </source>
</evidence>
<dbReference type="PANTHER" id="PTHR21496">
    <property type="entry name" value="FERREDOXIN-RELATED"/>
    <property type="match status" value="1"/>
</dbReference>
<reference evidence="9 10" key="1">
    <citation type="submission" date="2017-06" db="EMBL/GenBank/DDBJ databases">
        <title>Draft genome of Pseudomonas nitroreducens DF05.</title>
        <authorList>
            <person name="Iyer R."/>
        </authorList>
    </citation>
    <scope>NUCLEOTIDE SEQUENCE [LARGE SCALE GENOMIC DNA]</scope>
    <source>
        <strain evidence="9 10">DF05</strain>
    </source>
</reference>